<feature type="domain" description="Cytochrome c" evidence="6">
    <location>
        <begin position="112"/>
        <end position="207"/>
    </location>
</feature>
<dbReference type="GO" id="GO:0020037">
    <property type="term" value="F:heme binding"/>
    <property type="evidence" value="ECO:0007669"/>
    <property type="project" value="InterPro"/>
</dbReference>
<dbReference type="PROSITE" id="PS51007">
    <property type="entry name" value="CYTC"/>
    <property type="match status" value="1"/>
</dbReference>
<dbReference type="SUPFAM" id="SSF46626">
    <property type="entry name" value="Cytochrome c"/>
    <property type="match status" value="1"/>
</dbReference>
<keyword evidence="2 4" id="KW-0479">Metal-binding</keyword>
<dbReference type="InterPro" id="IPR036909">
    <property type="entry name" value="Cyt_c-like_dom_sf"/>
</dbReference>
<accession>A0A290Q6R6</accession>
<dbReference type="PANTHER" id="PTHR35008:SF8">
    <property type="entry name" value="ALCOHOL DEHYDROGENASE CYTOCHROME C SUBUNIT"/>
    <property type="match status" value="1"/>
</dbReference>
<dbReference type="GO" id="GO:0046872">
    <property type="term" value="F:metal ion binding"/>
    <property type="evidence" value="ECO:0007669"/>
    <property type="project" value="UniProtKB-KW"/>
</dbReference>
<dbReference type="GO" id="GO:0009055">
    <property type="term" value="F:electron transfer activity"/>
    <property type="evidence" value="ECO:0007669"/>
    <property type="project" value="InterPro"/>
</dbReference>
<keyword evidence="8" id="KW-1185">Reference proteome</keyword>
<evidence type="ECO:0000256" key="3">
    <source>
        <dbReference type="ARBA" id="ARBA00023004"/>
    </source>
</evidence>
<dbReference type="RefSeq" id="WP_096054505.1">
    <property type="nucleotide sequence ID" value="NZ_CP023344.1"/>
</dbReference>
<feature type="transmembrane region" description="Helical" evidence="5">
    <location>
        <begin position="46"/>
        <end position="65"/>
    </location>
</feature>
<evidence type="ECO:0000256" key="5">
    <source>
        <dbReference type="SAM" id="Phobius"/>
    </source>
</evidence>
<keyword evidence="1 4" id="KW-0349">Heme</keyword>
<sequence length="243" mass="26111">MSAQDPKANNPKIEQAAASDQNIQKVHAILLREKPEPAEGYSPMPLFLLGFVSAMIFIVSVYFVHNRGGIGPSLKSGVSGLTFKEAALVYDERYDPATAPGAGAVKELTPEQVLASGKKLYATCATCHQPTGTGLAGTYPPLAKSEWVLGSEDRLIRILLNGLKGEITVEGNKYNGLMPAFGKVPNSGYNWTDDKIAHVLTFIRHEWGNAAAPITTAKVKEIREQVAAARPGNWTEAELLAVP</sequence>
<dbReference type="AlphaFoldDB" id="A0A290Q6R6"/>
<evidence type="ECO:0000256" key="2">
    <source>
        <dbReference type="ARBA" id="ARBA00022723"/>
    </source>
</evidence>
<dbReference type="InterPro" id="IPR051459">
    <property type="entry name" value="Cytochrome_c-type_DH"/>
</dbReference>
<name>A0A290Q6R6_9BACT</name>
<dbReference type="Gene3D" id="1.10.760.10">
    <property type="entry name" value="Cytochrome c-like domain"/>
    <property type="match status" value="1"/>
</dbReference>
<dbReference type="Pfam" id="PF00034">
    <property type="entry name" value="Cytochrom_C"/>
    <property type="match status" value="1"/>
</dbReference>
<organism evidence="7 8">
    <name type="scientific">Nibricoccus aquaticus</name>
    <dbReference type="NCBI Taxonomy" id="2576891"/>
    <lineage>
        <taxon>Bacteria</taxon>
        <taxon>Pseudomonadati</taxon>
        <taxon>Verrucomicrobiota</taxon>
        <taxon>Opitutia</taxon>
        <taxon>Opitutales</taxon>
        <taxon>Opitutaceae</taxon>
        <taxon>Nibricoccus</taxon>
    </lineage>
</organism>
<evidence type="ECO:0000259" key="6">
    <source>
        <dbReference type="PROSITE" id="PS51007"/>
    </source>
</evidence>
<evidence type="ECO:0000256" key="1">
    <source>
        <dbReference type="ARBA" id="ARBA00022617"/>
    </source>
</evidence>
<dbReference type="KEGG" id="vbh:CMV30_02215"/>
<dbReference type="InterPro" id="IPR009056">
    <property type="entry name" value="Cyt_c-like_dom"/>
</dbReference>
<protein>
    <submittedName>
        <fullName evidence="7">Cytochrome C</fullName>
    </submittedName>
</protein>
<keyword evidence="5" id="KW-0812">Transmembrane</keyword>
<dbReference type="OrthoDB" id="9809720at2"/>
<evidence type="ECO:0000256" key="4">
    <source>
        <dbReference type="PROSITE-ProRule" id="PRU00433"/>
    </source>
</evidence>
<keyword evidence="5" id="KW-0472">Membrane</keyword>
<dbReference type="EMBL" id="CP023344">
    <property type="protein sequence ID" value="ATC62870.1"/>
    <property type="molecule type" value="Genomic_DNA"/>
</dbReference>
<evidence type="ECO:0000313" key="7">
    <source>
        <dbReference type="EMBL" id="ATC62870.1"/>
    </source>
</evidence>
<dbReference type="PANTHER" id="PTHR35008">
    <property type="entry name" value="BLL4482 PROTEIN-RELATED"/>
    <property type="match status" value="1"/>
</dbReference>
<evidence type="ECO:0000313" key="8">
    <source>
        <dbReference type="Proteomes" id="UP000217265"/>
    </source>
</evidence>
<proteinExistence type="predicted"/>
<dbReference type="Proteomes" id="UP000217265">
    <property type="component" value="Chromosome"/>
</dbReference>
<gene>
    <name evidence="7" type="ORF">CMV30_02215</name>
</gene>
<keyword evidence="5" id="KW-1133">Transmembrane helix</keyword>
<reference evidence="7 8" key="1">
    <citation type="submission" date="2017-09" db="EMBL/GenBank/DDBJ databases">
        <title>Complete genome sequence of Verrucomicrobial strain HZ-65, isolated from freshwater.</title>
        <authorList>
            <person name="Choi A."/>
        </authorList>
    </citation>
    <scope>NUCLEOTIDE SEQUENCE [LARGE SCALE GENOMIC DNA]</scope>
    <source>
        <strain evidence="7 8">HZ-65</strain>
    </source>
</reference>
<keyword evidence="3 4" id="KW-0408">Iron</keyword>